<protein>
    <submittedName>
        <fullName evidence="8">Geranyl transferase</fullName>
    </submittedName>
</protein>
<evidence type="ECO:0000256" key="5">
    <source>
        <dbReference type="ARBA" id="ARBA00022842"/>
    </source>
</evidence>
<dbReference type="InterPro" id="IPR033749">
    <property type="entry name" value="Polyprenyl_synt_CS"/>
</dbReference>
<gene>
    <name evidence="8" type="ORF">CNF02_03235</name>
</gene>
<comment type="similarity">
    <text evidence="2 7">Belongs to the FPP/GGPP synthase family.</text>
</comment>
<evidence type="ECO:0000256" key="6">
    <source>
        <dbReference type="ARBA" id="ARBA00023229"/>
    </source>
</evidence>
<dbReference type="SFLD" id="SFLDG01017">
    <property type="entry name" value="Polyprenyl_Transferase_Like"/>
    <property type="match status" value="1"/>
</dbReference>
<evidence type="ECO:0000256" key="1">
    <source>
        <dbReference type="ARBA" id="ARBA00001946"/>
    </source>
</evidence>
<keyword evidence="5" id="KW-0460">Magnesium</keyword>
<dbReference type="GO" id="GO:0008654">
    <property type="term" value="P:phospholipid biosynthetic process"/>
    <property type="evidence" value="ECO:0007669"/>
    <property type="project" value="UniProtKB-ARBA"/>
</dbReference>
<evidence type="ECO:0000256" key="2">
    <source>
        <dbReference type="ARBA" id="ARBA00006706"/>
    </source>
</evidence>
<evidence type="ECO:0000256" key="4">
    <source>
        <dbReference type="ARBA" id="ARBA00022723"/>
    </source>
</evidence>
<proteinExistence type="inferred from homology"/>
<dbReference type="EMBL" id="NTJZ01000002">
    <property type="protein sequence ID" value="PDH35055.1"/>
    <property type="molecule type" value="Genomic_DNA"/>
</dbReference>
<comment type="caution">
    <text evidence="8">The sequence shown here is derived from an EMBL/GenBank/DDBJ whole genome shotgun (WGS) entry which is preliminary data.</text>
</comment>
<comment type="cofactor">
    <cofactor evidence="1">
        <name>Mg(2+)</name>
        <dbReference type="ChEBI" id="CHEBI:18420"/>
    </cofactor>
</comment>
<dbReference type="AlphaFoldDB" id="A0A2A5WET8"/>
<reference evidence="8 9" key="1">
    <citation type="submission" date="2017-08" db="EMBL/GenBank/DDBJ databases">
        <title>Fine stratification of microbial communities through a metagenomic profile of the photic zone.</title>
        <authorList>
            <person name="Haro-Moreno J.M."/>
            <person name="Lopez-Perez M."/>
            <person name="De La Torre J."/>
            <person name="Picazo A."/>
            <person name="Camacho A."/>
            <person name="Rodriguez-Valera F."/>
        </authorList>
    </citation>
    <scope>NUCLEOTIDE SEQUENCE [LARGE SCALE GENOMIC DNA]</scope>
    <source>
        <strain evidence="8">MED-G28</strain>
    </source>
</reference>
<dbReference type="CDD" id="cd00685">
    <property type="entry name" value="Trans_IPPS_HT"/>
    <property type="match status" value="1"/>
</dbReference>
<accession>A0A2A5WET8</accession>
<organism evidence="8 9">
    <name type="scientific">OM182 bacterium MED-G28</name>
    <dbReference type="NCBI Taxonomy" id="1986256"/>
    <lineage>
        <taxon>Bacteria</taxon>
        <taxon>Pseudomonadati</taxon>
        <taxon>Pseudomonadota</taxon>
        <taxon>Gammaproteobacteria</taxon>
        <taxon>OMG group</taxon>
        <taxon>OM182 clade</taxon>
    </lineage>
</organism>
<dbReference type="GO" id="GO:0016114">
    <property type="term" value="P:terpenoid biosynthetic process"/>
    <property type="evidence" value="ECO:0007669"/>
    <property type="project" value="UniProtKB-ARBA"/>
</dbReference>
<dbReference type="Proteomes" id="UP000219329">
    <property type="component" value="Unassembled WGS sequence"/>
</dbReference>
<dbReference type="InterPro" id="IPR053378">
    <property type="entry name" value="Prenyl_diphosphate_synthase"/>
</dbReference>
<dbReference type="GO" id="GO:0046872">
    <property type="term" value="F:metal ion binding"/>
    <property type="evidence" value="ECO:0007669"/>
    <property type="project" value="UniProtKB-KW"/>
</dbReference>
<dbReference type="PROSITE" id="PS00444">
    <property type="entry name" value="POLYPRENYL_SYNTHASE_2"/>
    <property type="match status" value="1"/>
</dbReference>
<dbReference type="PANTHER" id="PTHR43281:SF1">
    <property type="entry name" value="FARNESYL DIPHOSPHATE SYNTHASE"/>
    <property type="match status" value="1"/>
</dbReference>
<dbReference type="SFLD" id="SFLDS00005">
    <property type="entry name" value="Isoprenoid_Synthase_Type_I"/>
    <property type="match status" value="1"/>
</dbReference>
<dbReference type="NCBIfam" id="NF045485">
    <property type="entry name" value="FPPsyn"/>
    <property type="match status" value="1"/>
</dbReference>
<keyword evidence="3 7" id="KW-0808">Transferase</keyword>
<dbReference type="GO" id="GO:0005737">
    <property type="term" value="C:cytoplasm"/>
    <property type="evidence" value="ECO:0007669"/>
    <property type="project" value="UniProtKB-ARBA"/>
</dbReference>
<evidence type="ECO:0000313" key="9">
    <source>
        <dbReference type="Proteomes" id="UP000219329"/>
    </source>
</evidence>
<dbReference type="Pfam" id="PF00348">
    <property type="entry name" value="polyprenyl_synt"/>
    <property type="match status" value="1"/>
</dbReference>
<dbReference type="PROSITE" id="PS00723">
    <property type="entry name" value="POLYPRENYL_SYNTHASE_1"/>
    <property type="match status" value="1"/>
</dbReference>
<evidence type="ECO:0000313" key="8">
    <source>
        <dbReference type="EMBL" id="PDH35055.1"/>
    </source>
</evidence>
<dbReference type="PANTHER" id="PTHR43281">
    <property type="entry name" value="FARNESYL DIPHOSPHATE SYNTHASE"/>
    <property type="match status" value="1"/>
</dbReference>
<keyword evidence="6" id="KW-0414">Isoprene biosynthesis</keyword>
<dbReference type="Gene3D" id="1.10.600.10">
    <property type="entry name" value="Farnesyl Diphosphate Synthase"/>
    <property type="match status" value="1"/>
</dbReference>
<sequence length="300" mass="32194">MTVQHSQILDEFLVQSQTRVNQSLKQILSQSIPSHKLLEAMRYACLDGGKRIRPVLVYASAKAVGAQIKTADSAACAVELLHSYSLVHDDLPAMDDDDLRRGKPCVHKAYGEATAILVGDAVQALAFQCLTEQDQELSPATKLKMISILSVAAGISGMTGGQALDLAASGDAIDLSNLETIHRLKTGALIKASVCLGALCNEKITDNQMEALVLYAENIGLAFQVQDDILDETSDTKTLGKPQGSDRAQSKPTYVSLLGLEAAKNKAKELTEKAIQSLGEFSNSANNLRDIATYIVSRIH</sequence>
<dbReference type="FunFam" id="1.10.600.10:FF:000001">
    <property type="entry name" value="Geranylgeranyl diphosphate synthase"/>
    <property type="match status" value="1"/>
</dbReference>
<name>A0A2A5WET8_9GAMM</name>
<dbReference type="SUPFAM" id="SSF48576">
    <property type="entry name" value="Terpenoid synthases"/>
    <property type="match status" value="1"/>
</dbReference>
<keyword evidence="4" id="KW-0479">Metal-binding</keyword>
<evidence type="ECO:0000256" key="7">
    <source>
        <dbReference type="RuleBase" id="RU004466"/>
    </source>
</evidence>
<dbReference type="InterPro" id="IPR008949">
    <property type="entry name" value="Isoprenoid_synthase_dom_sf"/>
</dbReference>
<dbReference type="InterPro" id="IPR000092">
    <property type="entry name" value="Polyprenyl_synt"/>
</dbReference>
<dbReference type="GO" id="GO:0004659">
    <property type="term" value="F:prenyltransferase activity"/>
    <property type="evidence" value="ECO:0007669"/>
    <property type="project" value="InterPro"/>
</dbReference>
<evidence type="ECO:0000256" key="3">
    <source>
        <dbReference type="ARBA" id="ARBA00022679"/>
    </source>
</evidence>